<name>A0ABV7ZAP2_9DEIO</name>
<accession>A0ABV7ZAP2</accession>
<reference evidence="3" key="1">
    <citation type="journal article" date="2019" name="Int. J. Syst. Evol. Microbiol.">
        <title>The Global Catalogue of Microorganisms (GCM) 10K type strain sequencing project: providing services to taxonomists for standard genome sequencing and annotation.</title>
        <authorList>
            <consortium name="The Broad Institute Genomics Platform"/>
            <consortium name="The Broad Institute Genome Sequencing Center for Infectious Disease"/>
            <person name="Wu L."/>
            <person name="Ma J."/>
        </authorList>
    </citation>
    <scope>NUCLEOTIDE SEQUENCE [LARGE SCALE GENOMIC DNA]</scope>
    <source>
        <strain evidence="3">CCTCC AB 2017081</strain>
    </source>
</reference>
<evidence type="ECO:0000256" key="1">
    <source>
        <dbReference type="SAM" id="Phobius"/>
    </source>
</evidence>
<evidence type="ECO:0000313" key="2">
    <source>
        <dbReference type="EMBL" id="MFC3833305.1"/>
    </source>
</evidence>
<dbReference type="Proteomes" id="UP001595803">
    <property type="component" value="Unassembled WGS sequence"/>
</dbReference>
<proteinExistence type="predicted"/>
<keyword evidence="3" id="KW-1185">Reference proteome</keyword>
<gene>
    <name evidence="2" type="ORF">ACFOSB_10580</name>
</gene>
<feature type="transmembrane region" description="Helical" evidence="1">
    <location>
        <begin position="30"/>
        <end position="51"/>
    </location>
</feature>
<dbReference type="EMBL" id="JBHRZG010000010">
    <property type="protein sequence ID" value="MFC3833305.1"/>
    <property type="molecule type" value="Genomic_DNA"/>
</dbReference>
<keyword evidence="1" id="KW-0472">Membrane</keyword>
<evidence type="ECO:0000313" key="3">
    <source>
        <dbReference type="Proteomes" id="UP001595803"/>
    </source>
</evidence>
<comment type="caution">
    <text evidence="2">The sequence shown here is derived from an EMBL/GenBank/DDBJ whole genome shotgun (WGS) entry which is preliminary data.</text>
</comment>
<keyword evidence="1" id="KW-0812">Transmembrane</keyword>
<protein>
    <submittedName>
        <fullName evidence="2">Uncharacterized protein</fullName>
    </submittedName>
</protein>
<organism evidence="2 3">
    <name type="scientific">Deinococcus rufus</name>
    <dbReference type="NCBI Taxonomy" id="2136097"/>
    <lineage>
        <taxon>Bacteria</taxon>
        <taxon>Thermotogati</taxon>
        <taxon>Deinococcota</taxon>
        <taxon>Deinococci</taxon>
        <taxon>Deinococcales</taxon>
        <taxon>Deinococcaceae</taxon>
        <taxon>Deinococcus</taxon>
    </lineage>
</organism>
<dbReference type="RefSeq" id="WP_295814608.1">
    <property type="nucleotide sequence ID" value="NZ_JBHRZG010000010.1"/>
</dbReference>
<keyword evidence="1" id="KW-1133">Transmembrane helix</keyword>
<sequence length="58" mass="6195">MILGLLLLILISVNLGGIFSMVMQVGRGDWLAGLGSLLLLAVLDVAGFWIVRALREEG</sequence>